<organism evidence="2 3">
    <name type="scientific">Paramecium sonneborni</name>
    <dbReference type="NCBI Taxonomy" id="65129"/>
    <lineage>
        <taxon>Eukaryota</taxon>
        <taxon>Sar</taxon>
        <taxon>Alveolata</taxon>
        <taxon>Ciliophora</taxon>
        <taxon>Intramacronucleata</taxon>
        <taxon>Oligohymenophorea</taxon>
        <taxon>Peniculida</taxon>
        <taxon>Parameciidae</taxon>
        <taxon>Paramecium</taxon>
    </lineage>
</organism>
<feature type="compositionally biased region" description="Basic and acidic residues" evidence="1">
    <location>
        <begin position="325"/>
        <end position="337"/>
    </location>
</feature>
<evidence type="ECO:0000313" key="2">
    <source>
        <dbReference type="EMBL" id="CAD8114045.1"/>
    </source>
</evidence>
<feature type="compositionally biased region" description="Low complexity" evidence="1">
    <location>
        <begin position="644"/>
        <end position="655"/>
    </location>
</feature>
<feature type="compositionally biased region" description="Polar residues" evidence="1">
    <location>
        <begin position="351"/>
        <end position="363"/>
    </location>
</feature>
<dbReference type="EMBL" id="CAJJDN010000104">
    <property type="protein sequence ID" value="CAD8114045.1"/>
    <property type="molecule type" value="Genomic_DNA"/>
</dbReference>
<gene>
    <name evidence="2" type="ORF">PSON_ATCC_30995.1.T1040219</name>
</gene>
<sequence>MQIGKFQLNHLVEKNNEQNKFITIQLNRQPLLKVDLQHKNFQEELNMLFKNSRKPTLIPKDFHSRYLNLRDSIQSQLNFHQQLKQIRHTQLIFYNRTYLQIYTLYNYYYQEYQERRIKDRDFALIRIFRSEHKLTLIDFGFTYLQKQLPKKPWQSFITIRSQINGQNVINTLLAGKIKWEEVRDFISIYFDLNEIDQSWLENYSDRNSKITRSNSIYAKQQTQTLSMIPQEIITLNQNSVRKASLYENSHKQNSRNSTLMQTRIISFGNQQIEHFQKLDNLQVLDLVQQIDIVDCFKLIRFVSRKAQYLSNYEKQRITKPLENQFEQKNESSPRKDSQNQLKQNKYKENQHQQQQINPNTNNLLMRQPQFKEVNLQMNNKIIKQIKKIKIYDLNQVKFKIKNKNIKVFVEPLPENYNNLNKFKRNQYENSQPIEPQITLILNLCLIIWGLSKLENLNQEEISPEKIAIIALKIQRLNNNNNLQNNRYLFKTPRDSRQMQYSFQNSPIENPYQKKQNPTIIQYQIELTDKNEIPSFCQDKQSMKNHKDVSQQQWKTINEDQIINQDQRAVVESVDEYYKQTRINKQNLFRLPLTSKTDKIAKEQGKIELQQNNYLKDNYQKQFKDNNSKESEMQIYYKKLKILRNQQKSRSISSSSKHQRNKGKIK</sequence>
<dbReference type="Proteomes" id="UP000692954">
    <property type="component" value="Unassembled WGS sequence"/>
</dbReference>
<feature type="region of interest" description="Disordered" evidence="1">
    <location>
        <begin position="320"/>
        <end position="363"/>
    </location>
</feature>
<dbReference type="AlphaFoldDB" id="A0A8S1QHV6"/>
<protein>
    <submittedName>
        <fullName evidence="2">Uncharacterized protein</fullName>
    </submittedName>
</protein>
<evidence type="ECO:0000313" key="3">
    <source>
        <dbReference type="Proteomes" id="UP000692954"/>
    </source>
</evidence>
<reference evidence="2" key="1">
    <citation type="submission" date="2021-01" db="EMBL/GenBank/DDBJ databases">
        <authorList>
            <consortium name="Genoscope - CEA"/>
            <person name="William W."/>
        </authorList>
    </citation>
    <scope>NUCLEOTIDE SEQUENCE</scope>
</reference>
<keyword evidence="3" id="KW-1185">Reference proteome</keyword>
<name>A0A8S1QHV6_9CILI</name>
<feature type="compositionally biased region" description="Basic residues" evidence="1">
    <location>
        <begin position="656"/>
        <end position="665"/>
    </location>
</feature>
<proteinExistence type="predicted"/>
<evidence type="ECO:0000256" key="1">
    <source>
        <dbReference type="SAM" id="MobiDB-lite"/>
    </source>
</evidence>
<feature type="region of interest" description="Disordered" evidence="1">
    <location>
        <begin position="644"/>
        <end position="665"/>
    </location>
</feature>
<accession>A0A8S1QHV6</accession>
<comment type="caution">
    <text evidence="2">The sequence shown here is derived from an EMBL/GenBank/DDBJ whole genome shotgun (WGS) entry which is preliminary data.</text>
</comment>